<dbReference type="EMBL" id="JBBPCN010000001">
    <property type="protein sequence ID" value="MEK8069303.1"/>
    <property type="molecule type" value="Genomic_DNA"/>
</dbReference>
<dbReference type="NCBIfam" id="NF002964">
    <property type="entry name" value="PRK03635.1"/>
    <property type="match status" value="1"/>
</dbReference>
<keyword evidence="2" id="KW-0805">Transcription regulation</keyword>
<dbReference type="InterPro" id="IPR050176">
    <property type="entry name" value="LTTR"/>
</dbReference>
<evidence type="ECO:0000313" key="8">
    <source>
        <dbReference type="Proteomes" id="UP001456513"/>
    </source>
</evidence>
<dbReference type="InterPro" id="IPR036388">
    <property type="entry name" value="WH-like_DNA-bd_sf"/>
</dbReference>
<evidence type="ECO:0000313" key="7">
    <source>
        <dbReference type="EMBL" id="MEK8069303.1"/>
    </source>
</evidence>
<evidence type="ECO:0000256" key="4">
    <source>
        <dbReference type="ARBA" id="ARBA00023159"/>
    </source>
</evidence>
<dbReference type="Pfam" id="PF03466">
    <property type="entry name" value="LysR_substrate"/>
    <property type="match status" value="1"/>
</dbReference>
<dbReference type="SUPFAM" id="SSF53850">
    <property type="entry name" value="Periplasmic binding protein-like II"/>
    <property type="match status" value="1"/>
</dbReference>
<dbReference type="PANTHER" id="PTHR30579">
    <property type="entry name" value="TRANSCRIPTIONAL REGULATOR"/>
    <property type="match status" value="1"/>
</dbReference>
<keyword evidence="4" id="KW-0010">Activator</keyword>
<accession>A0ABU9CSQ3</accession>
<keyword evidence="8" id="KW-1185">Reference proteome</keyword>
<dbReference type="PRINTS" id="PR00039">
    <property type="entry name" value="HTHLYSR"/>
</dbReference>
<dbReference type="InterPro" id="IPR000847">
    <property type="entry name" value="LysR_HTH_N"/>
</dbReference>
<keyword evidence="5" id="KW-0804">Transcription</keyword>
<dbReference type="SUPFAM" id="SSF46785">
    <property type="entry name" value="Winged helix' DNA-binding domain"/>
    <property type="match status" value="1"/>
</dbReference>
<dbReference type="Proteomes" id="UP001456513">
    <property type="component" value="Unassembled WGS sequence"/>
</dbReference>
<evidence type="ECO:0000256" key="2">
    <source>
        <dbReference type="ARBA" id="ARBA00023015"/>
    </source>
</evidence>
<evidence type="ECO:0000256" key="3">
    <source>
        <dbReference type="ARBA" id="ARBA00023125"/>
    </source>
</evidence>
<dbReference type="PROSITE" id="PS50931">
    <property type="entry name" value="HTH_LYSR"/>
    <property type="match status" value="1"/>
</dbReference>
<evidence type="ECO:0000256" key="5">
    <source>
        <dbReference type="ARBA" id="ARBA00023163"/>
    </source>
</evidence>
<dbReference type="InterPro" id="IPR005119">
    <property type="entry name" value="LysR_subst-bd"/>
</dbReference>
<dbReference type="Gene3D" id="1.10.10.10">
    <property type="entry name" value="Winged helix-like DNA-binding domain superfamily/Winged helix DNA-binding domain"/>
    <property type="match status" value="1"/>
</dbReference>
<keyword evidence="3" id="KW-0238">DNA-binding</keyword>
<dbReference type="Gene3D" id="3.40.190.290">
    <property type="match status" value="1"/>
</dbReference>
<dbReference type="Pfam" id="PF00126">
    <property type="entry name" value="HTH_1"/>
    <property type="match status" value="1"/>
</dbReference>
<gene>
    <name evidence="7" type="ORF">AABD04_00395</name>
</gene>
<evidence type="ECO:0000256" key="1">
    <source>
        <dbReference type="ARBA" id="ARBA00009437"/>
    </source>
</evidence>
<organism evidence="7 8">
    <name type="scientific">Rhodococcus navarretei</name>
    <dbReference type="NCBI Taxonomy" id="3128981"/>
    <lineage>
        <taxon>Bacteria</taxon>
        <taxon>Bacillati</taxon>
        <taxon>Actinomycetota</taxon>
        <taxon>Actinomycetes</taxon>
        <taxon>Mycobacteriales</taxon>
        <taxon>Nocardiaceae</taxon>
        <taxon>Rhodococcus</taxon>
    </lineage>
</organism>
<evidence type="ECO:0000259" key="6">
    <source>
        <dbReference type="PROSITE" id="PS50931"/>
    </source>
</evidence>
<comment type="similarity">
    <text evidence="1">Belongs to the LysR transcriptional regulatory family.</text>
</comment>
<dbReference type="InterPro" id="IPR036390">
    <property type="entry name" value="WH_DNA-bd_sf"/>
</dbReference>
<protein>
    <submittedName>
        <fullName evidence="7">LysR family transcriptional regulator ArgP</fullName>
    </submittedName>
</protein>
<sequence length="285" mass="30975">MVEIEQLRALKAVVDGGTFEAAARALYVTPSAVSQRIKSLEQSLGRTLVQRSKPVVATQSGIAVLRLAHQIDTLTDQTRAELNDDGMAAPISLAVNADSMATWVLPALAPLASQTTFNLHRQDQDRTAQLLHDGIVSAAITSVASPVRGCTVRRLGAMRYRPSATPEFIERWFPTGVTAAALRVAPVVVFDADDRLQDNYLRRFGIDHDEPPRHLVPASADYARAVDLGFGWGMIPDLQARDSLKCFDNNGIDDVTLYWQQWSLSSAALQRTADAVAAGAARMLL</sequence>
<reference evidence="7 8" key="1">
    <citation type="submission" date="2024-03" db="EMBL/GenBank/DDBJ databases">
        <title>Rhodococcus navarretei sp. nov. and Pseudarthrobacter quantumdoti sp. nov., two new species with the ability to biosynthesize Quantum Dots isolated from soil samples at Union Glacier, Antarctica.</title>
        <authorList>
            <person name="Vargas M."/>
        </authorList>
    </citation>
    <scope>NUCLEOTIDE SEQUENCE [LARGE SCALE GENOMIC DNA]</scope>
    <source>
        <strain evidence="7 8">EXRC-4A-4</strain>
    </source>
</reference>
<comment type="caution">
    <text evidence="7">The sequence shown here is derived from an EMBL/GenBank/DDBJ whole genome shotgun (WGS) entry which is preliminary data.</text>
</comment>
<dbReference type="PANTHER" id="PTHR30579:SF2">
    <property type="entry name" value="HTH-TYPE TRANSCRIPTIONAL REGULATOR ARGP"/>
    <property type="match status" value="1"/>
</dbReference>
<dbReference type="InterPro" id="IPR017685">
    <property type="entry name" value="ArgP"/>
</dbReference>
<dbReference type="NCBIfam" id="TIGR03298">
    <property type="entry name" value="argP"/>
    <property type="match status" value="1"/>
</dbReference>
<name>A0ABU9CSQ3_9NOCA</name>
<proteinExistence type="inferred from homology"/>
<feature type="domain" description="HTH lysR-type" evidence="6">
    <location>
        <begin position="2"/>
        <end position="58"/>
    </location>
</feature>